<dbReference type="EMBL" id="JAEILH010000048">
    <property type="protein sequence ID" value="MBI6627336.1"/>
    <property type="molecule type" value="Genomic_DNA"/>
</dbReference>
<gene>
    <name evidence="1" type="ORF">YA0853_27345</name>
</gene>
<dbReference type="AlphaFoldDB" id="A0A8I1JII9"/>
<accession>A0A8I1JII9</accession>
<evidence type="ECO:0000313" key="2">
    <source>
        <dbReference type="Proteomes" id="UP000645865"/>
    </source>
</evidence>
<comment type="caution">
    <text evidence="1">The sequence shown here is derived from an EMBL/GenBank/DDBJ whole genome shotgun (WGS) entry which is preliminary data.</text>
</comment>
<reference evidence="1" key="1">
    <citation type="submission" date="2020-12" db="EMBL/GenBank/DDBJ databases">
        <title>Comparative genomic insights into the epidemiology and virulence of plant pathogenic Pseudomonads from Turkey.</title>
        <authorList>
            <person name="Dillon M."/>
            <person name="Ruiz-Bedoya T."/>
            <person name="Bendalovic-Torma C."/>
            <person name="Guttman K.M."/>
            <person name="Kwak H."/>
            <person name="Middleton M.A."/>
            <person name="Wang P.W."/>
            <person name="Horuz S."/>
            <person name="Aysan Y."/>
            <person name="Guttman D.S."/>
        </authorList>
    </citation>
    <scope>NUCLEOTIDE SEQUENCE</scope>
    <source>
        <strain evidence="1">S5_IA_3a</strain>
    </source>
</reference>
<dbReference type="Proteomes" id="UP000645865">
    <property type="component" value="Unassembled WGS sequence"/>
</dbReference>
<protein>
    <submittedName>
        <fullName evidence="1">Type III secretion protein</fullName>
    </submittedName>
</protein>
<evidence type="ECO:0000313" key="1">
    <source>
        <dbReference type="EMBL" id="MBI6627336.1"/>
    </source>
</evidence>
<name>A0A8I1JII9_9PSED</name>
<proteinExistence type="predicted"/>
<organism evidence="1 2">
    <name type="scientific">Pseudomonas rhodesiae</name>
    <dbReference type="NCBI Taxonomy" id="76760"/>
    <lineage>
        <taxon>Bacteria</taxon>
        <taxon>Pseudomonadati</taxon>
        <taxon>Pseudomonadota</taxon>
        <taxon>Gammaproteobacteria</taxon>
        <taxon>Pseudomonadales</taxon>
        <taxon>Pseudomonadaceae</taxon>
        <taxon>Pseudomonas</taxon>
    </lineage>
</organism>
<sequence>MRDELAWAQWWAFPWTCAHEDWRDDKYHVLTRLYHCGKSVPASLAGVAPCLPPAPHPSVLRLALATADQLNLAMALVHNTFSPQAATLLSDSHHLWCLRLSKAFPPAMLTPDADPLQLLHNWVDPPIWKRLRLRFPRERVREVERINLLIENAGSRLNMLWQAVAWRAMARTTNQMHPEPGGEETDDVMPMHN</sequence>